<dbReference type="PROSITE" id="PS00720">
    <property type="entry name" value="RASGEF"/>
    <property type="match status" value="1"/>
</dbReference>
<dbReference type="Gene3D" id="1.10.840.10">
    <property type="entry name" value="Ras guanine-nucleotide exchange factors catalytic domain"/>
    <property type="match status" value="1"/>
</dbReference>
<dbReference type="GeneTree" id="ENSGT00940000156235"/>
<dbReference type="InterPro" id="IPR023578">
    <property type="entry name" value="Ras_GEF_dom_sf"/>
</dbReference>
<dbReference type="GO" id="GO:0005085">
    <property type="term" value="F:guanyl-nucleotide exchange factor activity"/>
    <property type="evidence" value="ECO:0007669"/>
    <property type="project" value="UniProtKB-KW"/>
</dbReference>
<evidence type="ECO:0000256" key="4">
    <source>
        <dbReference type="SAM" id="MobiDB-lite"/>
    </source>
</evidence>
<dbReference type="InterPro" id="IPR008937">
    <property type="entry name" value="Ras-like_GEF"/>
</dbReference>
<evidence type="ECO:0000313" key="8">
    <source>
        <dbReference type="Proteomes" id="UP000261500"/>
    </source>
</evidence>
<reference evidence="7" key="1">
    <citation type="submission" date="2025-08" db="UniProtKB">
        <authorList>
            <consortium name="Ensembl"/>
        </authorList>
    </citation>
    <scope>IDENTIFICATION</scope>
</reference>
<dbReference type="PANTHER" id="PTHR23113:SF224">
    <property type="entry name" value="RAP GUANINE NUCLEOTIDE EXCHANGE FACTOR 1"/>
    <property type="match status" value="1"/>
</dbReference>
<feature type="compositionally biased region" description="Pro residues" evidence="4">
    <location>
        <begin position="190"/>
        <end position="199"/>
    </location>
</feature>
<keyword evidence="1 3" id="KW-0344">Guanine-nucleotide releasing factor</keyword>
<evidence type="ECO:0000259" key="5">
    <source>
        <dbReference type="PROSITE" id="PS50009"/>
    </source>
</evidence>
<feature type="compositionally biased region" description="Polar residues" evidence="4">
    <location>
        <begin position="336"/>
        <end position="351"/>
    </location>
</feature>
<dbReference type="GO" id="GO:0005886">
    <property type="term" value="C:plasma membrane"/>
    <property type="evidence" value="ECO:0007669"/>
    <property type="project" value="TreeGrafter"/>
</dbReference>
<reference evidence="7" key="2">
    <citation type="submission" date="2025-09" db="UniProtKB">
        <authorList>
            <consortium name="Ensembl"/>
        </authorList>
    </citation>
    <scope>IDENTIFICATION</scope>
</reference>
<feature type="domain" description="Ras-GEF" evidence="5">
    <location>
        <begin position="863"/>
        <end position="1087"/>
    </location>
</feature>
<evidence type="ECO:0000256" key="1">
    <source>
        <dbReference type="ARBA" id="ARBA00022658"/>
    </source>
</evidence>
<feature type="region of interest" description="Disordered" evidence="4">
    <location>
        <begin position="185"/>
        <end position="292"/>
    </location>
</feature>
<feature type="region of interest" description="Disordered" evidence="4">
    <location>
        <begin position="383"/>
        <end position="442"/>
    </location>
</feature>
<dbReference type="PROSITE" id="PS50212">
    <property type="entry name" value="RASGEF_NTER"/>
    <property type="match status" value="1"/>
</dbReference>
<dbReference type="AlphaFoldDB" id="A0A3B3UA39"/>
<feature type="domain" description="N-terminal Ras-GEF" evidence="6">
    <location>
        <begin position="715"/>
        <end position="833"/>
    </location>
</feature>
<dbReference type="InterPro" id="IPR036964">
    <property type="entry name" value="RASGEF_cat_dom_sf"/>
</dbReference>
<evidence type="ECO:0000259" key="6">
    <source>
        <dbReference type="PROSITE" id="PS50212"/>
    </source>
</evidence>
<dbReference type="SMART" id="SM00229">
    <property type="entry name" value="RasGEFN"/>
    <property type="match status" value="1"/>
</dbReference>
<evidence type="ECO:0000256" key="2">
    <source>
        <dbReference type="ARBA" id="ARBA00083313"/>
    </source>
</evidence>
<dbReference type="STRING" id="48699.ENSPLAP00000010185"/>
<dbReference type="Proteomes" id="UP000261500">
    <property type="component" value="Unplaced"/>
</dbReference>
<sequence length="1100" mass="123550">FHSGLRMRRIKGGEREQRDSQRSHLSTFTMILKDKFHSPKIKRTPSKKAKQLQPEPSAKSTEKPVSRLEEHEKEVVSALKYFKTIVDKMVVEKKVLEMLPGSASKVLEAILPLVQIEARIQHSSALSSCHSRVYQSLGNLIRWADQVMLDGIDLDDKESVIAVTSVIKAVLDGVKELVKLTIEKQEQPSPTTPNKPAPPVTTAESNVSVEVPLIDTEQEVSSRTAPVTSPAKVAPELQDEDVAPPKPPLPEAKVAELSPPPALPPKKRQSAPSPTPVAVVAPMSRGSSLPCSDHRQEYEQEFFQRRFSGGSHSYGGDSPRLSPCSSMGKLSKSDEQLSSMDQDSGQCSRNTSCETLGKDSYDPDYDFLHQDLSAGDNLPAVQVGGCLSPLPESHSESSSPVPGQHLPNQSNPLQSCRTSAPPALPLKKRRSTQTSSFSDGGSRVLYERYPSQYDNLSEEELHPTPPFPLFTPISPMPQTNGGVFVSQFMASENADVPANPPPLPEKKNRHILQYMQFMEDYSEPQPSVFYQMPQSERIYEQHNKLFQEVYGFNDSFSSTDSVHEPLQPPALPPKQRQLVRSAPCGQPFSKFASQLVSYCSRSRLPLWLDLDQVALTNATVLDGSGGGPNGSLAGSMGSVAVCLPSESSLTDLLHTSAVSSYDGRLSVLTADVWVCFRRQKTAETAGSVEEDVDELSLIDHKEIMSRITLKQENDDGPDVRAGSGDILLVHATETERKDLVLYCEAFLTTYRTFITPEDLIKKLHYRYPFQITQHKRVSKNTFFVLVRVVDELCLVELTEDILKQLMDLVFTLVCNGELSLARVLRKNILDKVEQKKLLRYTNSLKPLAARGVSARPGTLHDFRSHEIADQLTLLDAELFYKIEIPEVLLWAKEQNEEKSPNLTQFTEHFNNMSYWVRSLIIQQEKAQDREKLLLKFIKIMKHLRKLNNFNSYLAILSALDSAPIRRLEWQKQTSEGLEEYCTLIDSSSSFRAYRAALAEVEPPCIPYLGLILQDLTFVHLGNPDLIDGKVNFSKRWQQFNILDSMRRFQQVHYELKRNEEIISFFNDFSDHLAEEALWELSLKIKPRNVNRAKTDRGEKT</sequence>
<dbReference type="Gene3D" id="1.20.870.10">
    <property type="entry name" value="Son of sevenless (SoS) protein Chain: S domain 1"/>
    <property type="match status" value="1"/>
</dbReference>
<feature type="region of interest" description="Disordered" evidence="4">
    <location>
        <begin position="1"/>
        <end position="68"/>
    </location>
</feature>
<dbReference type="CDD" id="cd06224">
    <property type="entry name" value="REM"/>
    <property type="match status" value="1"/>
</dbReference>
<dbReference type="SMART" id="SM00147">
    <property type="entry name" value="RasGEF"/>
    <property type="match status" value="1"/>
</dbReference>
<dbReference type="Pfam" id="PF00618">
    <property type="entry name" value="RasGEF_N"/>
    <property type="match status" value="1"/>
</dbReference>
<dbReference type="PANTHER" id="PTHR23113">
    <property type="entry name" value="GUANINE NUCLEOTIDE EXCHANGE FACTOR"/>
    <property type="match status" value="1"/>
</dbReference>
<dbReference type="SUPFAM" id="SSF48366">
    <property type="entry name" value="Ras GEF"/>
    <property type="match status" value="1"/>
</dbReference>
<feature type="compositionally biased region" description="Low complexity" evidence="4">
    <location>
        <begin position="270"/>
        <end position="284"/>
    </location>
</feature>
<feature type="compositionally biased region" description="Low complexity" evidence="4">
    <location>
        <begin position="387"/>
        <end position="400"/>
    </location>
</feature>
<dbReference type="InterPro" id="IPR000651">
    <property type="entry name" value="Ras-like_Gua-exchang_fac_N"/>
</dbReference>
<evidence type="ECO:0000313" key="7">
    <source>
        <dbReference type="Ensembl" id="ENSPLAP00000010185.1"/>
    </source>
</evidence>
<dbReference type="CDD" id="cd00155">
    <property type="entry name" value="RasGEF"/>
    <property type="match status" value="1"/>
</dbReference>
<accession>A0A3B3UA39</accession>
<dbReference type="Ensembl" id="ENSPLAT00000017192.1">
    <property type="protein sequence ID" value="ENSPLAP00000010185.1"/>
    <property type="gene ID" value="ENSPLAG00000013171.1"/>
</dbReference>
<feature type="compositionally biased region" description="Basic and acidic residues" evidence="4">
    <location>
        <begin position="11"/>
        <end position="22"/>
    </location>
</feature>
<evidence type="ECO:0000256" key="3">
    <source>
        <dbReference type="PROSITE-ProRule" id="PRU00168"/>
    </source>
</evidence>
<keyword evidence="8" id="KW-1185">Reference proteome</keyword>
<dbReference type="InterPro" id="IPR019804">
    <property type="entry name" value="Ras_G-nucl-exch_fac_CS"/>
</dbReference>
<organism evidence="7 8">
    <name type="scientific">Poecilia latipinna</name>
    <name type="common">sailfin molly</name>
    <dbReference type="NCBI Taxonomy" id="48699"/>
    <lineage>
        <taxon>Eukaryota</taxon>
        <taxon>Metazoa</taxon>
        <taxon>Chordata</taxon>
        <taxon>Craniata</taxon>
        <taxon>Vertebrata</taxon>
        <taxon>Euteleostomi</taxon>
        <taxon>Actinopterygii</taxon>
        <taxon>Neopterygii</taxon>
        <taxon>Teleostei</taxon>
        <taxon>Neoteleostei</taxon>
        <taxon>Acanthomorphata</taxon>
        <taxon>Ovalentaria</taxon>
        <taxon>Atherinomorphae</taxon>
        <taxon>Cyprinodontiformes</taxon>
        <taxon>Poeciliidae</taxon>
        <taxon>Poeciliinae</taxon>
        <taxon>Poecilia</taxon>
    </lineage>
</organism>
<dbReference type="FunFam" id="1.10.840.10:FF:000009">
    <property type="entry name" value="rap guanine nucleotide exchange factor 1"/>
    <property type="match status" value="1"/>
</dbReference>
<feature type="compositionally biased region" description="Polar residues" evidence="4">
    <location>
        <begin position="406"/>
        <end position="418"/>
    </location>
</feature>
<feature type="compositionally biased region" description="Basic residues" evidence="4">
    <location>
        <begin position="1"/>
        <end position="10"/>
    </location>
</feature>
<name>A0A3B3UA39_9TELE</name>
<protein>
    <recommendedName>
        <fullName evidence="2">CRK SH3-binding GNRP</fullName>
    </recommendedName>
</protein>
<feature type="region of interest" description="Disordered" evidence="4">
    <location>
        <begin position="309"/>
        <end position="351"/>
    </location>
</feature>
<dbReference type="GO" id="GO:0007265">
    <property type="term" value="P:Ras protein signal transduction"/>
    <property type="evidence" value="ECO:0007669"/>
    <property type="project" value="TreeGrafter"/>
</dbReference>
<feature type="compositionally biased region" description="Basic residues" evidence="4">
    <location>
        <begin position="38"/>
        <end position="50"/>
    </location>
</feature>
<dbReference type="InterPro" id="IPR001895">
    <property type="entry name" value="RASGEF_cat_dom"/>
</dbReference>
<proteinExistence type="predicted"/>
<dbReference type="Pfam" id="PF00617">
    <property type="entry name" value="RasGEF"/>
    <property type="match status" value="1"/>
</dbReference>
<dbReference type="PROSITE" id="PS50009">
    <property type="entry name" value="RASGEF_CAT"/>
    <property type="match status" value="1"/>
</dbReference>